<dbReference type="PANTHER" id="PTHR40891:SF1">
    <property type="entry name" value="DUF295 DOMAIN-CONTAINING PROTEIN"/>
    <property type="match status" value="1"/>
</dbReference>
<protein>
    <recommendedName>
        <fullName evidence="1">KIB1-4 beta-propeller domain-containing protein</fullName>
    </recommendedName>
</protein>
<dbReference type="Pfam" id="PF03478">
    <property type="entry name" value="Beta-prop_KIB1-4"/>
    <property type="match status" value="1"/>
</dbReference>
<evidence type="ECO:0000259" key="1">
    <source>
        <dbReference type="Pfam" id="PF03478"/>
    </source>
</evidence>
<feature type="domain" description="KIB1-4 beta-propeller" evidence="1">
    <location>
        <begin position="29"/>
        <end position="278"/>
    </location>
</feature>
<name>A0AA88RH80_9ASTE</name>
<dbReference type="Proteomes" id="UP001187471">
    <property type="component" value="Unassembled WGS sequence"/>
</dbReference>
<proteinExistence type="predicted"/>
<evidence type="ECO:0000313" key="3">
    <source>
        <dbReference type="Proteomes" id="UP001187471"/>
    </source>
</evidence>
<organism evidence="2 3">
    <name type="scientific">Escallonia rubra</name>
    <dbReference type="NCBI Taxonomy" id="112253"/>
    <lineage>
        <taxon>Eukaryota</taxon>
        <taxon>Viridiplantae</taxon>
        <taxon>Streptophyta</taxon>
        <taxon>Embryophyta</taxon>
        <taxon>Tracheophyta</taxon>
        <taxon>Spermatophyta</taxon>
        <taxon>Magnoliopsida</taxon>
        <taxon>eudicotyledons</taxon>
        <taxon>Gunneridae</taxon>
        <taxon>Pentapetalae</taxon>
        <taxon>asterids</taxon>
        <taxon>campanulids</taxon>
        <taxon>Escalloniales</taxon>
        <taxon>Escalloniaceae</taxon>
        <taxon>Escallonia</taxon>
    </lineage>
</organism>
<reference evidence="2" key="1">
    <citation type="submission" date="2022-12" db="EMBL/GenBank/DDBJ databases">
        <title>Draft genome assemblies for two species of Escallonia (Escalloniales).</title>
        <authorList>
            <person name="Chanderbali A."/>
            <person name="Dervinis C."/>
            <person name="Anghel I."/>
            <person name="Soltis D."/>
            <person name="Soltis P."/>
            <person name="Zapata F."/>
        </authorList>
    </citation>
    <scope>NUCLEOTIDE SEQUENCE</scope>
    <source>
        <strain evidence="2">UCBG92.1500</strain>
        <tissue evidence="2">Leaf</tissue>
    </source>
</reference>
<accession>A0AA88RH80</accession>
<evidence type="ECO:0000313" key="2">
    <source>
        <dbReference type="EMBL" id="KAK2989598.1"/>
    </source>
</evidence>
<comment type="caution">
    <text evidence="2">The sequence shown here is derived from an EMBL/GenBank/DDBJ whole genome shotgun (WGS) entry which is preliminary data.</text>
</comment>
<dbReference type="AlphaFoldDB" id="A0AA88RH80"/>
<dbReference type="InterPro" id="IPR005174">
    <property type="entry name" value="KIB1-4_b-propeller"/>
</dbReference>
<sequence length="318" mass="36257">MHSGLPAHVPQARPWLVACYGKQLQDQALFSASENRWYPRTIPDTRNKHIWTSNNGWLVLQDCKSGDCSLLSLVSMKKLQLPKLDYNFTRFCILTSTPPDRYCHVLFFEMSCMLFCKPGDDKYVKQDLILDDNTNIVTATTFEGKVYVLTTAEDAMTILEYAGAAGTPFQVRRVMREGLGMEWTQPGSRSGKTLVESGGELLCVRTICSGIVGEDVSDFEVFRLDFSEMVWVKMDSIGERTIFLSLSEGTSYSKTEANIKGNCIYFTQRGCDSNLYVFDLDDRSILVTWPCPKISKRTWLFRWILLPENETDWLKLSC</sequence>
<dbReference type="PANTHER" id="PTHR40891">
    <property type="entry name" value="DUF295 DOMAIN-CONTAINING PROTEIN"/>
    <property type="match status" value="1"/>
</dbReference>
<gene>
    <name evidence="2" type="ORF">RJ640_027372</name>
</gene>
<keyword evidence="3" id="KW-1185">Reference proteome</keyword>
<dbReference type="EMBL" id="JAVXUO010000723">
    <property type="protein sequence ID" value="KAK2989598.1"/>
    <property type="molecule type" value="Genomic_DNA"/>
</dbReference>